<proteinExistence type="predicted"/>
<gene>
    <name evidence="1" type="ORF">COK99_01765</name>
</gene>
<reference evidence="1 2" key="1">
    <citation type="submission" date="2017-09" db="EMBL/GenBank/DDBJ databases">
        <title>Large-scale bioinformatics analysis of Bacillus genomes uncovers conserved roles of natural products in bacterial physiology.</title>
        <authorList>
            <consortium name="Agbiome Team Llc"/>
            <person name="Bleich R.M."/>
            <person name="Grubbs K.J."/>
            <person name="Santa Maria K.C."/>
            <person name="Allen S.E."/>
            <person name="Farag S."/>
            <person name="Shank E.A."/>
            <person name="Bowers A."/>
        </authorList>
    </citation>
    <scope>NUCLEOTIDE SEQUENCE [LARGE SCALE GENOMIC DNA]</scope>
    <source>
        <strain evidence="1 2">AFS060060</strain>
    </source>
</reference>
<dbReference type="AlphaFoldDB" id="A0A9X7BT09"/>
<organism evidence="1 2">
    <name type="scientific">Bacillus thuringiensis</name>
    <dbReference type="NCBI Taxonomy" id="1428"/>
    <lineage>
        <taxon>Bacteria</taxon>
        <taxon>Bacillati</taxon>
        <taxon>Bacillota</taxon>
        <taxon>Bacilli</taxon>
        <taxon>Bacillales</taxon>
        <taxon>Bacillaceae</taxon>
        <taxon>Bacillus</taxon>
        <taxon>Bacillus cereus group</taxon>
    </lineage>
</organism>
<dbReference type="Proteomes" id="UP000223366">
    <property type="component" value="Unassembled WGS sequence"/>
</dbReference>
<accession>A0A9X7BT09</accession>
<name>A0A9X7BT09_BACTU</name>
<evidence type="ECO:0000313" key="2">
    <source>
        <dbReference type="Proteomes" id="UP000223366"/>
    </source>
</evidence>
<dbReference type="EMBL" id="NVDU01000003">
    <property type="protein sequence ID" value="PFV35775.1"/>
    <property type="molecule type" value="Genomic_DNA"/>
</dbReference>
<sequence>MSTITKMTGKEKLKVAVEKDANEHGDSQRYLDKYDWVLQRAEHYAEKTGLSSEEILNAWEEDRTYWYMNYYQEANQPEIKGDKVRVFETVQAMLDNIGEKKFRCPCCSGVSTNPYVCNSGVLVDKKECSWKVYGFLGDLGKGAYIYIKKELRGETIFMPLAWEEGESK</sequence>
<evidence type="ECO:0000313" key="1">
    <source>
        <dbReference type="EMBL" id="PFV35775.1"/>
    </source>
</evidence>
<comment type="caution">
    <text evidence="1">The sequence shown here is derived from an EMBL/GenBank/DDBJ whole genome shotgun (WGS) entry which is preliminary data.</text>
</comment>
<protein>
    <submittedName>
        <fullName evidence="1">Uncharacterized protein</fullName>
    </submittedName>
</protein>
<dbReference type="RefSeq" id="WP_098685613.1">
    <property type="nucleotide sequence ID" value="NZ_NVDU01000003.1"/>
</dbReference>